<gene>
    <name evidence="1" type="ORF">F955_00998</name>
</gene>
<dbReference type="SUPFAM" id="SSF52540">
    <property type="entry name" value="P-loop containing nucleoside triphosphate hydrolases"/>
    <property type="match status" value="1"/>
</dbReference>
<dbReference type="Proteomes" id="UP000018440">
    <property type="component" value="Unassembled WGS sequence"/>
</dbReference>
<reference evidence="1 2" key="1">
    <citation type="submission" date="2013-02" db="EMBL/GenBank/DDBJ databases">
        <title>The Genome Sequence of Acinetobacter schindleri CIP 107287.</title>
        <authorList>
            <consortium name="The Broad Institute Genome Sequencing Platform"/>
            <consortium name="The Broad Institute Genome Sequencing Center for Infectious Disease"/>
            <person name="Cerqueira G."/>
            <person name="Feldgarden M."/>
            <person name="Courvalin P."/>
            <person name="Perichon B."/>
            <person name="Grillot-Courvalin C."/>
            <person name="Clermont D."/>
            <person name="Rocha E."/>
            <person name="Yoon E.-J."/>
            <person name="Nemec A."/>
            <person name="Walker B."/>
            <person name="Young S.K."/>
            <person name="Zeng Q."/>
            <person name="Gargeya S."/>
            <person name="Fitzgerald M."/>
            <person name="Haas B."/>
            <person name="Abouelleil A."/>
            <person name="Alvarado L."/>
            <person name="Arachchi H.M."/>
            <person name="Berlin A.M."/>
            <person name="Chapman S.B."/>
            <person name="Dewar J."/>
            <person name="Goldberg J."/>
            <person name="Griggs A."/>
            <person name="Gujja S."/>
            <person name="Hansen M."/>
            <person name="Howarth C."/>
            <person name="Imamovic A."/>
            <person name="Larimer J."/>
            <person name="McCowan C."/>
            <person name="Murphy C."/>
            <person name="Neiman D."/>
            <person name="Pearson M."/>
            <person name="Priest M."/>
            <person name="Roberts A."/>
            <person name="Saif S."/>
            <person name="Shea T."/>
            <person name="Sisk P."/>
            <person name="Sykes S."/>
            <person name="Wortman J."/>
            <person name="Nusbaum C."/>
            <person name="Birren B."/>
        </authorList>
    </citation>
    <scope>NUCLEOTIDE SEQUENCE [LARGE SCALE GENOMIC DNA]</scope>
    <source>
        <strain evidence="1 2">CIP 107287</strain>
    </source>
</reference>
<accession>N9AMI0</accession>
<name>N9AMI0_9GAMM</name>
<dbReference type="RefSeq" id="WP_004891653.1">
    <property type="nucleotide sequence ID" value="NZ_KB849575.1"/>
</dbReference>
<evidence type="ECO:0000313" key="2">
    <source>
        <dbReference type="Proteomes" id="UP000018440"/>
    </source>
</evidence>
<comment type="caution">
    <text evidence="1">The sequence shown here is derived from an EMBL/GenBank/DDBJ whole genome shotgun (WGS) entry which is preliminary data.</text>
</comment>
<organism evidence="1 2">
    <name type="scientific">Acinetobacter schindleri CIP 107287</name>
    <dbReference type="NCBI Taxonomy" id="1217988"/>
    <lineage>
        <taxon>Bacteria</taxon>
        <taxon>Pseudomonadati</taxon>
        <taxon>Pseudomonadota</taxon>
        <taxon>Gammaproteobacteria</taxon>
        <taxon>Moraxellales</taxon>
        <taxon>Moraxellaceae</taxon>
        <taxon>Acinetobacter</taxon>
    </lineage>
</organism>
<sequence>MIPRTLWYQADDTKKKVSQHEIPGITNPLVIVGEAGMGKSSLLEWLGNLENYAYCTASRLLNRVNPSLLLGSNNVLVIDALDEVSSKNDGDSVDRVLQKLEVLGYPKFILACRVADWRSATGLRNIQEQYSEIPLELHLEPFTQKDMIEFLESNFSKERAKEIIDHFIDRGLHELLGNPQTLSFIAAVAKKENLPESITQLFEQAIKLLIIEHSEFKAEGQLPSTIALDAAGAAFASLILTGNEAISRKAVANIIDGELPISEIKLLPDSEKIEFILGSRLFRSTGIERFSYLHRRIGEFLGAKWLLKQANTDRKRKRLLSLFHSYEFVPTNLRGLHSWLMNDPALASAIIKKDPIGILEYGDVDSLTTDQAKILLDSIYLLAENNPRFYNFHNKDTYYIRAFATPTLLSLIQKILSQPDIPFSFRVFLVDVIKGNQLPKDFIEILKQLVNDPNIEFAIRKSAGEALAIQEQVIDWDNIYLHLSTLADESSIRLAIELLEDTGYDKANDELIASLAISHLEMSDHILGPLWFLQENLPKEQIENVLNFFVSRIERMAISSDSEIKNEAKNFACHLILRFLENYDISAEKLLNWLEPFHNTFGYHDEYINKLAKYFRNNHDLRHAIQYLALLKRPSENNIRLKNLLLHRCSHGLSVTPEDVIQLLERLYVENQNDLRWKELVQLAYYDGEIGQDVREAALPFTNKDQNTKNWLNQIAIRQLADWEIQDLKRKKQIEEKKLVSRSEQRAFYLQNIERLRQGEYGVIIKPAKVYLQHFSDISKETPAHQRISDWIGADISEVCMEGFEAFLMQSPPKVTAQDIANILPQGKFYEASHILIVAIAERIRKEKGLADLPNERLLAGYYSLLHIRHDTHAGIPSIFEIIENEIQQRRIFLEALKAFYEPQFQARSEHIDGLSRLMRMSENNAIAIDLAKKWLKNYPDMPANIETELLDCLIQTGQYDDIRELAQTQKIITDDEQKLNWIAINLIVDFDATLKRLETQPIDPNLIWKLRDRLDGRYRENKSHAILDIDLFFWIISTFRKLYPNVGHPNGVSGGDRNAWDASEFIISIIQQLAKNHSDQACDALQKLKDSPTDDYTDLIKTMLFEQKQMRAESFYSVPTLQSIKAIMDDQHPQTIIDLQAFVLDELNIVQAKIKSDDAESWRGFFNDQGKPFEEERCRDHLIGLLRQGDNTITYEPEAHVANDKEVDITCSVGKLRLPIEIKGQWHRDLWTGADQQLDKLYTTDWRAEGRGIYLVLWFDKRSDNKKLKTLGRGKPVPNTPKELQEMLIANSRSAQEGKIQVVVINCNRTAS</sequence>
<dbReference type="HOGENOM" id="CLU_006178_0_0_6"/>
<proteinExistence type="predicted"/>
<dbReference type="InterPro" id="IPR027417">
    <property type="entry name" value="P-loop_NTPase"/>
</dbReference>
<dbReference type="PATRIC" id="fig|1217988.3.peg.959"/>
<dbReference type="EMBL" id="APPQ01000024">
    <property type="protein sequence ID" value="ENV44915.1"/>
    <property type="molecule type" value="Genomic_DNA"/>
</dbReference>
<evidence type="ECO:0000313" key="1">
    <source>
        <dbReference type="EMBL" id="ENV44915.1"/>
    </source>
</evidence>
<protein>
    <submittedName>
        <fullName evidence="1">Uncharacterized protein</fullName>
    </submittedName>
</protein>